<dbReference type="GO" id="GO:0006281">
    <property type="term" value="P:DNA repair"/>
    <property type="evidence" value="ECO:0007669"/>
    <property type="project" value="UniProtKB-KW"/>
</dbReference>
<reference evidence="3" key="1">
    <citation type="submission" date="2020-08" db="EMBL/GenBank/DDBJ databases">
        <title>Multicomponent nature underlies the extraordinary mechanical properties of spider dragline silk.</title>
        <authorList>
            <person name="Kono N."/>
            <person name="Nakamura H."/>
            <person name="Mori M."/>
            <person name="Yoshida Y."/>
            <person name="Ohtoshi R."/>
            <person name="Malay A.D."/>
            <person name="Moran D.A.P."/>
            <person name="Tomita M."/>
            <person name="Numata K."/>
            <person name="Arakawa K."/>
        </authorList>
    </citation>
    <scope>NUCLEOTIDE SEQUENCE</scope>
</reference>
<keyword evidence="1" id="KW-0227">DNA damage</keyword>
<protein>
    <recommendedName>
        <fullName evidence="1">ATP-dependent DNA helicase</fullName>
        <ecNumber evidence="1">5.6.2.3</ecNumber>
    </recommendedName>
</protein>
<dbReference type="AlphaFoldDB" id="A0A8X7BVA8"/>
<keyword evidence="1" id="KW-0547">Nucleotide-binding</keyword>
<dbReference type="GO" id="GO:0000723">
    <property type="term" value="P:telomere maintenance"/>
    <property type="evidence" value="ECO:0007669"/>
    <property type="project" value="InterPro"/>
</dbReference>
<evidence type="ECO:0000256" key="1">
    <source>
        <dbReference type="RuleBase" id="RU363044"/>
    </source>
</evidence>
<keyword evidence="1 3" id="KW-0347">Helicase</keyword>
<dbReference type="GO" id="GO:0016787">
    <property type="term" value="F:hydrolase activity"/>
    <property type="evidence" value="ECO:0007669"/>
    <property type="project" value="UniProtKB-KW"/>
</dbReference>
<gene>
    <name evidence="3" type="primary">AVEN_145847_1</name>
    <name evidence="3" type="ORF">TNIN_62681</name>
</gene>
<keyword evidence="1" id="KW-0378">Hydrolase</keyword>
<dbReference type="InterPro" id="IPR027417">
    <property type="entry name" value="P-loop_NTPase"/>
</dbReference>
<keyword evidence="1" id="KW-0067">ATP-binding</keyword>
<dbReference type="OrthoDB" id="272985at2759"/>
<evidence type="ECO:0000259" key="2">
    <source>
        <dbReference type="Pfam" id="PF05970"/>
    </source>
</evidence>
<name>A0A8X7BVA8_9ARAC</name>
<organism evidence="3 4">
    <name type="scientific">Trichonephila inaurata madagascariensis</name>
    <dbReference type="NCBI Taxonomy" id="2747483"/>
    <lineage>
        <taxon>Eukaryota</taxon>
        <taxon>Metazoa</taxon>
        <taxon>Ecdysozoa</taxon>
        <taxon>Arthropoda</taxon>
        <taxon>Chelicerata</taxon>
        <taxon>Arachnida</taxon>
        <taxon>Araneae</taxon>
        <taxon>Araneomorphae</taxon>
        <taxon>Entelegynae</taxon>
        <taxon>Araneoidea</taxon>
        <taxon>Nephilidae</taxon>
        <taxon>Trichonephila</taxon>
        <taxon>Trichonephila inaurata</taxon>
    </lineage>
</organism>
<dbReference type="Pfam" id="PF05970">
    <property type="entry name" value="PIF1"/>
    <property type="match status" value="1"/>
</dbReference>
<comment type="similarity">
    <text evidence="1">Belongs to the helicase family.</text>
</comment>
<dbReference type="PANTHER" id="PTHR10492:SF57">
    <property type="entry name" value="ATP-DEPENDENT DNA HELICASE"/>
    <property type="match status" value="1"/>
</dbReference>
<keyword evidence="1" id="KW-0234">DNA repair</keyword>
<sequence length="115" mass="12863">MPLTVTSDGIAAIILEYGRTASSGFKLPVPILDNFSCCVRHTSEQRRFLKVAKLIIFDESIMTPQRALSAVDRLLKERMGLDLPFVCKVIILGGDWRQILPVAVHVKKTTLLKIE</sequence>
<comment type="catalytic activity">
    <reaction evidence="1">
        <text>ATP + H2O = ADP + phosphate + H(+)</text>
        <dbReference type="Rhea" id="RHEA:13065"/>
        <dbReference type="ChEBI" id="CHEBI:15377"/>
        <dbReference type="ChEBI" id="CHEBI:15378"/>
        <dbReference type="ChEBI" id="CHEBI:30616"/>
        <dbReference type="ChEBI" id="CHEBI:43474"/>
        <dbReference type="ChEBI" id="CHEBI:456216"/>
        <dbReference type="EC" id="5.6.2.3"/>
    </reaction>
</comment>
<dbReference type="GO" id="GO:0006310">
    <property type="term" value="P:DNA recombination"/>
    <property type="evidence" value="ECO:0007669"/>
    <property type="project" value="UniProtKB-KW"/>
</dbReference>
<evidence type="ECO:0000313" key="4">
    <source>
        <dbReference type="Proteomes" id="UP000886998"/>
    </source>
</evidence>
<accession>A0A8X7BVA8</accession>
<evidence type="ECO:0000313" key="3">
    <source>
        <dbReference type="EMBL" id="GFY46291.1"/>
    </source>
</evidence>
<feature type="domain" description="DNA helicase Pif1-like DEAD-box helicase" evidence="2">
    <location>
        <begin position="3"/>
        <end position="110"/>
    </location>
</feature>
<keyword evidence="4" id="KW-1185">Reference proteome</keyword>
<dbReference type="Gene3D" id="3.40.50.300">
    <property type="entry name" value="P-loop containing nucleotide triphosphate hydrolases"/>
    <property type="match status" value="1"/>
</dbReference>
<dbReference type="GO" id="GO:0005524">
    <property type="term" value="F:ATP binding"/>
    <property type="evidence" value="ECO:0007669"/>
    <property type="project" value="UniProtKB-KW"/>
</dbReference>
<dbReference type="EMBL" id="BMAV01005306">
    <property type="protein sequence ID" value="GFY46291.1"/>
    <property type="molecule type" value="Genomic_DNA"/>
</dbReference>
<proteinExistence type="inferred from homology"/>
<dbReference type="Proteomes" id="UP000886998">
    <property type="component" value="Unassembled WGS sequence"/>
</dbReference>
<dbReference type="EC" id="5.6.2.3" evidence="1"/>
<dbReference type="PANTHER" id="PTHR10492">
    <property type="match status" value="1"/>
</dbReference>
<keyword evidence="1" id="KW-0233">DNA recombination</keyword>
<dbReference type="GO" id="GO:0043139">
    <property type="term" value="F:5'-3' DNA helicase activity"/>
    <property type="evidence" value="ECO:0007669"/>
    <property type="project" value="UniProtKB-EC"/>
</dbReference>
<comment type="cofactor">
    <cofactor evidence="1">
        <name>Mg(2+)</name>
        <dbReference type="ChEBI" id="CHEBI:18420"/>
    </cofactor>
</comment>
<dbReference type="InterPro" id="IPR010285">
    <property type="entry name" value="DNA_helicase_pif1-like_DEAD"/>
</dbReference>
<comment type="caution">
    <text evidence="3">The sequence shown here is derived from an EMBL/GenBank/DDBJ whole genome shotgun (WGS) entry which is preliminary data.</text>
</comment>